<dbReference type="CDD" id="cd12503">
    <property type="entry name" value="RRM1_hnRNPH_GRSF1_like"/>
    <property type="match status" value="1"/>
</dbReference>
<evidence type="ECO:0000256" key="2">
    <source>
        <dbReference type="ARBA" id="ARBA00022884"/>
    </source>
</evidence>
<dbReference type="InterPro" id="IPR050666">
    <property type="entry name" value="ESRP"/>
</dbReference>
<feature type="domain" description="RRM" evidence="6">
    <location>
        <begin position="194"/>
        <end position="303"/>
    </location>
</feature>
<keyword evidence="1" id="KW-0677">Repeat</keyword>
<dbReference type="EMBL" id="JBBPFD010000003">
    <property type="protein sequence ID" value="KAK7933131.1"/>
    <property type="molecule type" value="Genomic_DNA"/>
</dbReference>
<feature type="region of interest" description="Disordered" evidence="4">
    <location>
        <begin position="310"/>
        <end position="345"/>
    </location>
</feature>
<reference evidence="8" key="1">
    <citation type="submission" date="2024-04" db="EMBL/GenBank/DDBJ databases">
        <title>Salinicola lusitanus LLJ914,a marine bacterium isolated from the Okinawa Trough.</title>
        <authorList>
            <person name="Li J."/>
        </authorList>
    </citation>
    <scope>NUCLEOTIDE SEQUENCE [LARGE SCALE GENOMIC DNA]</scope>
</reference>
<dbReference type="Proteomes" id="UP001460270">
    <property type="component" value="Unassembled WGS sequence"/>
</dbReference>
<gene>
    <name evidence="7" type="ORF">WMY93_004027</name>
</gene>
<evidence type="ECO:0000256" key="1">
    <source>
        <dbReference type="ARBA" id="ARBA00022737"/>
    </source>
</evidence>
<dbReference type="InterPro" id="IPR012677">
    <property type="entry name" value="Nucleotide-bd_a/b_plait_sf"/>
</dbReference>
<dbReference type="SUPFAM" id="SSF54928">
    <property type="entry name" value="RNA-binding domain, RBD"/>
    <property type="match status" value="3"/>
</dbReference>
<name>A0AAW0PY29_9GOBI</name>
<evidence type="ECO:0000313" key="8">
    <source>
        <dbReference type="Proteomes" id="UP001460270"/>
    </source>
</evidence>
<dbReference type="PANTHER" id="PTHR13976">
    <property type="entry name" value="HETEROGENEOUS NUCLEAR RIBONUCLEOPROTEIN-RELATED"/>
    <property type="match status" value="1"/>
</dbReference>
<protein>
    <recommendedName>
        <fullName evidence="6">RRM domain-containing protein</fullName>
    </recommendedName>
</protein>
<sequence length="432" mass="48824">MTCCSSLLLLLQRSVRIAQTSLPTVIRANGPGGRGFIQHRFLSSVVRDVRVDSIFEKLSVLRSSTTHFCTKAPTEDEYPPLPDYQSDSDLQRKEVYIIQVKGIPWSCTPQDLLQFFSECRIRDGLKGIHLTTDRSGRPSGRAFIEVEHEDDVSKALEKHRQYLGPRYVEVYEVTNNDAEAILNNAAEQGPSSDCVVRLRGLPYSSSEADIIDFFSGMQKCVLSSMLFKPIYFNNLLITNVNYLFCTLGLDIAQNGITIVSDNKGRNSGVAYVEFTSQEAFEEALRRNRDMIGNRYIEVFPSRRDEIRTGWRKSSNSSLPQHTFSSAPRRTKSMTNNSQANESHLTSSLPSHYVHMRGLPFSVSGEDIVKFFSPLVVSKMLIEFGPSGRPSGEADVYFSCHQQAVEAMSRDRMHIGDRYIELFLNSEPNSERR</sequence>
<keyword evidence="8" id="KW-1185">Reference proteome</keyword>
<evidence type="ECO:0000256" key="3">
    <source>
        <dbReference type="PROSITE-ProRule" id="PRU00176"/>
    </source>
</evidence>
<evidence type="ECO:0000259" key="6">
    <source>
        <dbReference type="PROSITE" id="PS50102"/>
    </source>
</evidence>
<feature type="compositionally biased region" description="Polar residues" evidence="4">
    <location>
        <begin position="311"/>
        <end position="345"/>
    </location>
</feature>
<evidence type="ECO:0000256" key="5">
    <source>
        <dbReference type="SAM" id="SignalP"/>
    </source>
</evidence>
<feature type="chain" id="PRO_5043631688" description="RRM domain-containing protein" evidence="5">
    <location>
        <begin position="18"/>
        <end position="432"/>
    </location>
</feature>
<dbReference type="Pfam" id="PF00076">
    <property type="entry name" value="RRM_1"/>
    <property type="match status" value="2"/>
</dbReference>
<keyword evidence="5" id="KW-0732">Signal</keyword>
<dbReference type="Gene3D" id="3.30.70.330">
    <property type="match status" value="3"/>
</dbReference>
<proteinExistence type="predicted"/>
<dbReference type="GO" id="GO:0003723">
    <property type="term" value="F:RNA binding"/>
    <property type="evidence" value="ECO:0007669"/>
    <property type="project" value="UniProtKB-UniRule"/>
</dbReference>
<feature type="signal peptide" evidence="5">
    <location>
        <begin position="1"/>
        <end position="17"/>
    </location>
</feature>
<dbReference type="PROSITE" id="PS50102">
    <property type="entry name" value="RRM"/>
    <property type="match status" value="2"/>
</dbReference>
<feature type="domain" description="RRM" evidence="6">
    <location>
        <begin position="96"/>
        <end position="175"/>
    </location>
</feature>
<comment type="caution">
    <text evidence="7">The sequence shown here is derived from an EMBL/GenBank/DDBJ whole genome shotgun (WGS) entry which is preliminary data.</text>
</comment>
<dbReference type="InterPro" id="IPR000504">
    <property type="entry name" value="RRM_dom"/>
</dbReference>
<evidence type="ECO:0000313" key="7">
    <source>
        <dbReference type="EMBL" id="KAK7933131.1"/>
    </source>
</evidence>
<organism evidence="7 8">
    <name type="scientific">Mugilogobius chulae</name>
    <name type="common">yellowstripe goby</name>
    <dbReference type="NCBI Taxonomy" id="88201"/>
    <lineage>
        <taxon>Eukaryota</taxon>
        <taxon>Metazoa</taxon>
        <taxon>Chordata</taxon>
        <taxon>Craniata</taxon>
        <taxon>Vertebrata</taxon>
        <taxon>Euteleostomi</taxon>
        <taxon>Actinopterygii</taxon>
        <taxon>Neopterygii</taxon>
        <taxon>Teleostei</taxon>
        <taxon>Neoteleostei</taxon>
        <taxon>Acanthomorphata</taxon>
        <taxon>Gobiaria</taxon>
        <taxon>Gobiiformes</taxon>
        <taxon>Gobioidei</taxon>
        <taxon>Gobiidae</taxon>
        <taxon>Gobionellinae</taxon>
        <taxon>Mugilogobius</taxon>
    </lineage>
</organism>
<dbReference type="AlphaFoldDB" id="A0AAW0PY29"/>
<evidence type="ECO:0000256" key="4">
    <source>
        <dbReference type="SAM" id="MobiDB-lite"/>
    </source>
</evidence>
<dbReference type="SMART" id="SM00360">
    <property type="entry name" value="RRM"/>
    <property type="match status" value="3"/>
</dbReference>
<dbReference type="InterPro" id="IPR035979">
    <property type="entry name" value="RBD_domain_sf"/>
</dbReference>
<keyword evidence="2 3" id="KW-0694">RNA-binding</keyword>
<accession>A0AAW0PY29</accession>